<dbReference type="InterPro" id="IPR016169">
    <property type="entry name" value="FAD-bd_PCMH_sub2"/>
</dbReference>
<evidence type="ECO:0000313" key="8">
    <source>
        <dbReference type="Proteomes" id="UP000824189"/>
    </source>
</evidence>
<dbReference type="InterPro" id="IPR016164">
    <property type="entry name" value="FAD-linked_Oxase-like_C"/>
</dbReference>
<dbReference type="SUPFAM" id="SSF55103">
    <property type="entry name" value="FAD-linked oxidases, C-terminal domain"/>
    <property type="match status" value="1"/>
</dbReference>
<dbReference type="InterPro" id="IPR036318">
    <property type="entry name" value="FAD-bd_PCMH-like_sf"/>
</dbReference>
<evidence type="ECO:0000256" key="3">
    <source>
        <dbReference type="ARBA" id="ARBA00022630"/>
    </source>
</evidence>
<dbReference type="Proteomes" id="UP000824189">
    <property type="component" value="Unassembled WGS sequence"/>
</dbReference>
<protein>
    <submittedName>
        <fullName evidence="7">FAD-binding protein</fullName>
    </submittedName>
</protein>
<evidence type="ECO:0000259" key="6">
    <source>
        <dbReference type="PROSITE" id="PS51387"/>
    </source>
</evidence>
<reference evidence="7" key="1">
    <citation type="journal article" date="2021" name="PeerJ">
        <title>Extensive microbial diversity within the chicken gut microbiome revealed by metagenomics and culture.</title>
        <authorList>
            <person name="Gilroy R."/>
            <person name="Ravi A."/>
            <person name="Getino M."/>
            <person name="Pursley I."/>
            <person name="Horton D.L."/>
            <person name="Alikhan N.F."/>
            <person name="Baker D."/>
            <person name="Gharbi K."/>
            <person name="Hall N."/>
            <person name="Watson M."/>
            <person name="Adriaenssens E.M."/>
            <person name="Foster-Nyarko E."/>
            <person name="Jarju S."/>
            <person name="Secka A."/>
            <person name="Antonio M."/>
            <person name="Oren A."/>
            <person name="Chaudhuri R.R."/>
            <person name="La Ragione R."/>
            <person name="Hildebrand F."/>
            <person name="Pallen M.J."/>
        </authorList>
    </citation>
    <scope>NUCLEOTIDE SEQUENCE</scope>
    <source>
        <strain evidence="7">4376</strain>
    </source>
</reference>
<dbReference type="EMBL" id="DXFZ01000074">
    <property type="protein sequence ID" value="HIW96051.1"/>
    <property type="molecule type" value="Genomic_DNA"/>
</dbReference>
<dbReference type="InterPro" id="IPR016171">
    <property type="entry name" value="Vanillyl_alc_oxidase_C-sub2"/>
</dbReference>
<dbReference type="GO" id="GO:0071949">
    <property type="term" value="F:FAD binding"/>
    <property type="evidence" value="ECO:0007669"/>
    <property type="project" value="InterPro"/>
</dbReference>
<evidence type="ECO:0000256" key="5">
    <source>
        <dbReference type="ARBA" id="ARBA00023002"/>
    </source>
</evidence>
<evidence type="ECO:0000256" key="1">
    <source>
        <dbReference type="ARBA" id="ARBA00001974"/>
    </source>
</evidence>
<dbReference type="PANTHER" id="PTHR42934">
    <property type="entry name" value="GLYCOLATE OXIDASE SUBUNIT GLCD"/>
    <property type="match status" value="1"/>
</dbReference>
<dbReference type="Pfam" id="PF01565">
    <property type="entry name" value="FAD_binding_4"/>
    <property type="match status" value="1"/>
</dbReference>
<dbReference type="Gene3D" id="3.30.465.10">
    <property type="match status" value="1"/>
</dbReference>
<dbReference type="Pfam" id="PF02913">
    <property type="entry name" value="FAD-oxidase_C"/>
    <property type="match status" value="1"/>
</dbReference>
<reference evidence="7" key="2">
    <citation type="submission" date="2021-04" db="EMBL/GenBank/DDBJ databases">
        <authorList>
            <person name="Gilroy R."/>
        </authorList>
    </citation>
    <scope>NUCLEOTIDE SEQUENCE</scope>
    <source>
        <strain evidence="7">4376</strain>
    </source>
</reference>
<evidence type="ECO:0000256" key="2">
    <source>
        <dbReference type="ARBA" id="ARBA00008000"/>
    </source>
</evidence>
<dbReference type="Gene3D" id="1.10.45.10">
    <property type="entry name" value="Vanillyl-alcohol Oxidase, Chain A, domain 4"/>
    <property type="match status" value="1"/>
</dbReference>
<keyword evidence="3" id="KW-0285">Flavoprotein</keyword>
<dbReference type="SUPFAM" id="SSF56176">
    <property type="entry name" value="FAD-binding/transporter-associated domain-like"/>
    <property type="match status" value="1"/>
</dbReference>
<dbReference type="InterPro" id="IPR016166">
    <property type="entry name" value="FAD-bd_PCMH"/>
</dbReference>
<gene>
    <name evidence="7" type="ORF">H9867_06180</name>
</gene>
<evidence type="ECO:0000256" key="4">
    <source>
        <dbReference type="ARBA" id="ARBA00022827"/>
    </source>
</evidence>
<comment type="cofactor">
    <cofactor evidence="1">
        <name>FAD</name>
        <dbReference type="ChEBI" id="CHEBI:57692"/>
    </cofactor>
</comment>
<dbReference type="GO" id="GO:0016491">
    <property type="term" value="F:oxidoreductase activity"/>
    <property type="evidence" value="ECO:0007669"/>
    <property type="project" value="UniProtKB-KW"/>
</dbReference>
<dbReference type="InterPro" id="IPR051914">
    <property type="entry name" value="FAD-linked_OxidoTrans_Type4"/>
</dbReference>
<dbReference type="FunFam" id="3.30.70.2740:FF:000001">
    <property type="entry name" value="D-lactate dehydrogenase mitochondrial"/>
    <property type="match status" value="1"/>
</dbReference>
<dbReference type="InterPro" id="IPR004113">
    <property type="entry name" value="FAD-bd_oxidored_4_C"/>
</dbReference>
<comment type="similarity">
    <text evidence="2">Belongs to the FAD-binding oxidoreductase/transferase type 4 family.</text>
</comment>
<dbReference type="FunFam" id="1.10.45.10:FF:000001">
    <property type="entry name" value="D-lactate dehydrogenase mitochondrial"/>
    <property type="match status" value="1"/>
</dbReference>
<proteinExistence type="inferred from homology"/>
<organism evidence="7 8">
    <name type="scientific">Candidatus Corynebacterium gallistercoris</name>
    <dbReference type="NCBI Taxonomy" id="2838530"/>
    <lineage>
        <taxon>Bacteria</taxon>
        <taxon>Bacillati</taxon>
        <taxon>Actinomycetota</taxon>
        <taxon>Actinomycetes</taxon>
        <taxon>Mycobacteriales</taxon>
        <taxon>Corynebacteriaceae</taxon>
        <taxon>Corynebacterium</taxon>
    </lineage>
</organism>
<evidence type="ECO:0000313" key="7">
    <source>
        <dbReference type="EMBL" id="HIW96051.1"/>
    </source>
</evidence>
<feature type="domain" description="FAD-binding PCMH-type" evidence="6">
    <location>
        <begin position="48"/>
        <end position="227"/>
    </location>
</feature>
<dbReference type="Gene3D" id="3.30.70.2740">
    <property type="match status" value="1"/>
</dbReference>
<comment type="caution">
    <text evidence="7">The sequence shown here is derived from an EMBL/GenBank/DDBJ whole genome shotgun (WGS) entry which is preliminary data.</text>
</comment>
<accession>A0A9D1RX00</accession>
<dbReference type="PANTHER" id="PTHR42934:SF2">
    <property type="entry name" value="GLYCOLATE OXIDASE SUBUNIT GLCD"/>
    <property type="match status" value="1"/>
</dbReference>
<keyword evidence="5" id="KW-0560">Oxidoreductase</keyword>
<dbReference type="PROSITE" id="PS51387">
    <property type="entry name" value="FAD_PCMH"/>
    <property type="match status" value="1"/>
</dbReference>
<keyword evidence="4" id="KW-0274">FAD</keyword>
<name>A0A9D1RX00_9CORY</name>
<dbReference type="InterPro" id="IPR006094">
    <property type="entry name" value="Oxid_FAD_bind_N"/>
</dbReference>
<sequence length="474" mass="49411">MTHKHLEALEAQHLEALENLARQLTPGALTTDADVIAAHSFDEAPGCPGEGAIALVRARSVEDVQAAMAFAHARSIPVVPQGARSGISGGANGSPGAILLNLTAMNKVLNIDAANSVVTVEPGIINQDLKDALAPHGLFYPPDPGSVKLSTIGGNIATNAGGLCCVRYGVTHDFVRELKVVLPDGRLTRLGRKTAKGVAGLDICSLFVGSEGTLSVIVEATLKVIPLPPAPITAVATFPDEVAAARTVADFMASGRVPTLMELMDSTTISMLNAFGDFGLDETVGAMLIMQASGPVAVEDVEAFASVAQANSAVDVAFSDDPKDSEDLIATRRMVQPSFETFARAHGGGELLDDVCVPRSALPDFFAGLDEIRERTGAVVAVVAHAGDGNTHPAIFYDQGDATSTSRANEAFGAIMQLGLDLGGTITGEHGVGYLKREWLAKELDDANRQLHRNIKDAVDPAGIMNPGKMLDAL</sequence>
<dbReference type="AlphaFoldDB" id="A0A9D1RX00"/>